<keyword evidence="1" id="KW-0802">TPR repeat</keyword>
<dbReference type="PANTHER" id="PTHR12558:SF13">
    <property type="entry name" value="CELL DIVISION CYCLE PROTEIN 27 HOMOLOG"/>
    <property type="match status" value="1"/>
</dbReference>
<dbReference type="Pfam" id="PF13424">
    <property type="entry name" value="TPR_12"/>
    <property type="match status" value="1"/>
</dbReference>
<gene>
    <name evidence="3" type="ORF">SSPSH_000036</name>
</gene>
<name>U2FXY8_9GAMM</name>
<dbReference type="PROSITE" id="PS50005">
    <property type="entry name" value="TPR"/>
    <property type="match status" value="3"/>
</dbReference>
<feature type="signal peptide" evidence="2">
    <location>
        <begin position="1"/>
        <end position="28"/>
    </location>
</feature>
<evidence type="ECO:0000256" key="1">
    <source>
        <dbReference type="PROSITE-ProRule" id="PRU00339"/>
    </source>
</evidence>
<dbReference type="PROSITE" id="PS51257">
    <property type="entry name" value="PROKAR_LIPOPROTEIN"/>
    <property type="match status" value="1"/>
</dbReference>
<keyword evidence="3" id="KW-0808">Transferase</keyword>
<dbReference type="Pfam" id="PF13432">
    <property type="entry name" value="TPR_16"/>
    <property type="match status" value="1"/>
</dbReference>
<dbReference type="SUPFAM" id="SSF81901">
    <property type="entry name" value="HCP-like"/>
    <property type="match status" value="1"/>
</dbReference>
<reference evidence="3 4" key="1">
    <citation type="journal article" date="2011" name="J. Bacteriol.">
        <title>Genome sequence of Salinisphaera shabanensis, a gammaproteobacterium from the harsh, variable environment of the brine-seawater interface of the Shaban Deep in the Red Sea.</title>
        <authorList>
            <person name="Antunes A."/>
            <person name="Alam I."/>
            <person name="Bajic V.B."/>
            <person name="Stingl U."/>
        </authorList>
    </citation>
    <scope>NUCLEOTIDE SEQUENCE [LARGE SCALE GENOMIC DNA]</scope>
    <source>
        <strain evidence="3 4">E1L3A</strain>
    </source>
</reference>
<dbReference type="InterPro" id="IPR011990">
    <property type="entry name" value="TPR-like_helical_dom_sf"/>
</dbReference>
<feature type="chain" id="PRO_5004627891" evidence="2">
    <location>
        <begin position="29"/>
        <end position="250"/>
    </location>
</feature>
<evidence type="ECO:0000313" key="4">
    <source>
        <dbReference type="Proteomes" id="UP000006242"/>
    </source>
</evidence>
<dbReference type="RefSeq" id="WP_006913383.1">
    <property type="nucleotide sequence ID" value="NZ_AFNV02000001.1"/>
</dbReference>
<protein>
    <submittedName>
        <fullName evidence="3">Polypeptide N-acetylglucosaminyltransferase protein</fullName>
        <ecNumber evidence="3">2.4.1.-</ecNumber>
    </submittedName>
</protein>
<dbReference type="Proteomes" id="UP000006242">
    <property type="component" value="Unassembled WGS sequence"/>
</dbReference>
<dbReference type="OrthoDB" id="9814042at2"/>
<dbReference type="EMBL" id="AFNV02000001">
    <property type="protein sequence ID" value="ERJ20699.1"/>
    <property type="molecule type" value="Genomic_DNA"/>
</dbReference>
<dbReference type="AlphaFoldDB" id="U2FXY8"/>
<evidence type="ECO:0000313" key="3">
    <source>
        <dbReference type="EMBL" id="ERJ20699.1"/>
    </source>
</evidence>
<sequence>MSTLRWGAVLLLLSVLVGLAGCAGGANAVDNQRAAEANANLGADFLRKEDNENALSRFRRALDYDSSNTTANWGMAVVSDRLGEVEDARRYYEKTINLQPSAAIYNSYAAFLCKEGDVDRAVRYFERAANDERYPGRSDAMANAGLCLHRAGQVDSAEEHYRQALAMDSSQLTALTGMARLKFEQGDFLRARAFNQRADSVAQLNADQLLLGARIELALGDRDAAAAYVERHNAREPSATLSLRQLEQSR</sequence>
<dbReference type="SMART" id="SM00028">
    <property type="entry name" value="TPR"/>
    <property type="match status" value="3"/>
</dbReference>
<dbReference type="EC" id="2.4.1.-" evidence="3"/>
<keyword evidence="2" id="KW-0732">Signal</keyword>
<dbReference type="NCBIfam" id="TIGR02521">
    <property type="entry name" value="type_IV_pilW"/>
    <property type="match status" value="1"/>
</dbReference>
<dbReference type="Gene3D" id="1.25.40.10">
    <property type="entry name" value="Tetratricopeptide repeat domain"/>
    <property type="match status" value="1"/>
</dbReference>
<dbReference type="InterPro" id="IPR019734">
    <property type="entry name" value="TPR_rpt"/>
</dbReference>
<dbReference type="STRING" id="1033802.SSPSH_000036"/>
<comment type="caution">
    <text evidence="3">The sequence shown here is derived from an EMBL/GenBank/DDBJ whole genome shotgun (WGS) entry which is preliminary data.</text>
</comment>
<proteinExistence type="predicted"/>
<evidence type="ECO:0000256" key="2">
    <source>
        <dbReference type="SAM" id="SignalP"/>
    </source>
</evidence>
<feature type="repeat" description="TPR" evidence="1">
    <location>
        <begin position="35"/>
        <end position="68"/>
    </location>
</feature>
<dbReference type="PANTHER" id="PTHR12558">
    <property type="entry name" value="CELL DIVISION CYCLE 16,23,27"/>
    <property type="match status" value="1"/>
</dbReference>
<keyword evidence="4" id="KW-1185">Reference proteome</keyword>
<accession>U2FXY8</accession>
<dbReference type="InterPro" id="IPR013360">
    <property type="entry name" value="Pilus_4_PilW"/>
</dbReference>
<feature type="repeat" description="TPR" evidence="1">
    <location>
        <begin position="138"/>
        <end position="171"/>
    </location>
</feature>
<keyword evidence="3" id="KW-0328">Glycosyltransferase</keyword>
<reference evidence="3 4" key="2">
    <citation type="journal article" date="2013" name="PLoS ONE">
        <title>INDIGO - INtegrated Data Warehouse of MIcrobial GenOmes with Examples from the Red Sea Extremophiles.</title>
        <authorList>
            <person name="Alam I."/>
            <person name="Antunes A."/>
            <person name="Kamau A.A."/>
            <person name="Ba Alawi W."/>
            <person name="Kalkatawi M."/>
            <person name="Stingl U."/>
            <person name="Bajic V.B."/>
        </authorList>
    </citation>
    <scope>NUCLEOTIDE SEQUENCE [LARGE SCALE GENOMIC DNA]</scope>
    <source>
        <strain evidence="3 4">E1L3A</strain>
    </source>
</reference>
<dbReference type="GO" id="GO:0016757">
    <property type="term" value="F:glycosyltransferase activity"/>
    <property type="evidence" value="ECO:0007669"/>
    <property type="project" value="UniProtKB-KW"/>
</dbReference>
<dbReference type="eggNOG" id="COG3063">
    <property type="taxonomic scope" value="Bacteria"/>
</dbReference>
<feature type="repeat" description="TPR" evidence="1">
    <location>
        <begin position="69"/>
        <end position="102"/>
    </location>
</feature>
<organism evidence="3 4">
    <name type="scientific">Salinisphaera shabanensis E1L3A</name>
    <dbReference type="NCBI Taxonomy" id="1033802"/>
    <lineage>
        <taxon>Bacteria</taxon>
        <taxon>Pseudomonadati</taxon>
        <taxon>Pseudomonadota</taxon>
        <taxon>Gammaproteobacteria</taxon>
        <taxon>Salinisphaerales</taxon>
        <taxon>Salinisphaeraceae</taxon>
        <taxon>Salinisphaera</taxon>
    </lineage>
</organism>